<reference evidence="16 17" key="1">
    <citation type="journal article" date="2015" name="Sci. Rep.">
        <title>Genome of the facultative scuticociliatosis pathogen Pseudocohnilembus persalinus provides insight into its virulence through horizontal gene transfer.</title>
        <authorList>
            <person name="Xiong J."/>
            <person name="Wang G."/>
            <person name="Cheng J."/>
            <person name="Tian M."/>
            <person name="Pan X."/>
            <person name="Warren A."/>
            <person name="Jiang C."/>
            <person name="Yuan D."/>
            <person name="Miao W."/>
        </authorList>
    </citation>
    <scope>NUCLEOTIDE SEQUENCE [LARGE SCALE GENOMIC DNA]</scope>
    <source>
        <strain evidence="16">36N120E</strain>
    </source>
</reference>
<dbReference type="SUPFAM" id="SSF51197">
    <property type="entry name" value="Clavaminate synthase-like"/>
    <property type="match status" value="1"/>
</dbReference>
<keyword evidence="6 12" id="KW-0223">Dioxygenase</keyword>
<dbReference type="GO" id="GO:0005730">
    <property type="term" value="C:nucleolus"/>
    <property type="evidence" value="ECO:0007669"/>
    <property type="project" value="TreeGrafter"/>
</dbReference>
<keyword evidence="5" id="KW-0156">Chromatin regulator</keyword>
<evidence type="ECO:0000259" key="15">
    <source>
        <dbReference type="Pfam" id="PF21233"/>
    </source>
</evidence>
<evidence type="ECO:0000256" key="7">
    <source>
        <dbReference type="ARBA" id="ARBA00023002"/>
    </source>
</evidence>
<keyword evidence="8 12" id="KW-0408">Iron</keyword>
<keyword evidence="4 12" id="KW-0479">Metal-binding</keyword>
<evidence type="ECO:0000256" key="6">
    <source>
        <dbReference type="ARBA" id="ARBA00022964"/>
    </source>
</evidence>
<comment type="function">
    <text evidence="12">Oxygenase that can act as both a histone lysine demethylase and a ribosomal histidine hydroxylase.</text>
</comment>
<evidence type="ECO:0000256" key="12">
    <source>
        <dbReference type="RuleBase" id="RU366061"/>
    </source>
</evidence>
<keyword evidence="11 12" id="KW-0539">Nucleus</keyword>
<evidence type="ECO:0000313" key="16">
    <source>
        <dbReference type="EMBL" id="KRX05170.1"/>
    </source>
</evidence>
<organism evidence="16 17">
    <name type="scientific">Pseudocohnilembus persalinus</name>
    <name type="common">Ciliate</name>
    <dbReference type="NCBI Taxonomy" id="266149"/>
    <lineage>
        <taxon>Eukaryota</taxon>
        <taxon>Sar</taxon>
        <taxon>Alveolata</taxon>
        <taxon>Ciliophora</taxon>
        <taxon>Intramacronucleata</taxon>
        <taxon>Oligohymenophorea</taxon>
        <taxon>Scuticociliatia</taxon>
        <taxon>Philasterida</taxon>
        <taxon>Pseudocohnilembidae</taxon>
        <taxon>Pseudocohnilembus</taxon>
    </lineage>
</organism>
<dbReference type="PANTHER" id="PTHR13096">
    <property type="entry name" value="MINA53 MYC INDUCED NUCLEAR ANTIGEN"/>
    <property type="match status" value="1"/>
</dbReference>
<evidence type="ECO:0000256" key="8">
    <source>
        <dbReference type="ARBA" id="ARBA00023004"/>
    </source>
</evidence>
<dbReference type="Pfam" id="PF21233">
    <property type="entry name" value="WHD_RIOX1"/>
    <property type="match status" value="1"/>
</dbReference>
<comment type="subcellular location">
    <subcellularLocation>
        <location evidence="1 12">Nucleus</location>
    </subcellularLocation>
</comment>
<dbReference type="InParanoid" id="A0A0V0QSA2"/>
<gene>
    <name evidence="16" type="ORF">PPERSA_06804</name>
</gene>
<dbReference type="Proteomes" id="UP000054937">
    <property type="component" value="Unassembled WGS sequence"/>
</dbReference>
<dbReference type="InterPro" id="IPR039994">
    <property type="entry name" value="NO66-like"/>
</dbReference>
<feature type="compositionally biased region" description="Acidic residues" evidence="13">
    <location>
        <begin position="26"/>
        <end position="45"/>
    </location>
</feature>
<dbReference type="Gene3D" id="1.10.10.1500">
    <property type="entry name" value="JmjC domain-containing ribosomal oxygenase (ROX), dimer domain"/>
    <property type="match status" value="1"/>
</dbReference>
<dbReference type="EC" id="1.14.11.-" evidence="12"/>
<dbReference type="EMBL" id="LDAU01000110">
    <property type="protein sequence ID" value="KRX05170.1"/>
    <property type="molecule type" value="Genomic_DNA"/>
</dbReference>
<comment type="similarity">
    <text evidence="2">Belongs to the ROX family. NO66 subfamily.</text>
</comment>
<dbReference type="GO" id="GO:0032453">
    <property type="term" value="F:histone H3K4 demethylase activity"/>
    <property type="evidence" value="ECO:0007669"/>
    <property type="project" value="TreeGrafter"/>
</dbReference>
<accession>A0A0V0QSA2</accession>
<evidence type="ECO:0000256" key="2">
    <source>
        <dbReference type="ARBA" id="ARBA00010309"/>
    </source>
</evidence>
<keyword evidence="3" id="KW-0678">Repressor</keyword>
<dbReference type="Gene3D" id="3.90.930.40">
    <property type="match status" value="1"/>
</dbReference>
<dbReference type="AlphaFoldDB" id="A0A0V0QSA2"/>
<dbReference type="InterPro" id="IPR003347">
    <property type="entry name" value="JmjC_dom"/>
</dbReference>
<evidence type="ECO:0000256" key="4">
    <source>
        <dbReference type="ARBA" id="ARBA00022723"/>
    </source>
</evidence>
<sequence>MIQNIPNFIPGFQLFEQNQKDQEQKEDIEEDQKDEDDQEEEEQKQELAADELIDYILFPIQEEDFTQQYQEKQPFAIRRMKQDYFKEFELSLENIREKIVTIKQDQISDILKFQVYEDNKVEDVQINSLDEIKEKVNKYANNNCDCIISVEQPQFFNEKYAKIESLLESYFGTLVSLKIVNNPNGQENSILGYKGHECFILQISGEQTIQAFKRNKPEFQFPRVSSQGAVDKSELSQDLGKTKLSAGDVLYLSKGIVYSGENESESNCQFMVIEFNKDNTWGDILERAVPSMIQQAIQETYTLRKNLPKNYLSYMGVMGSETEANQQYDENFNSSDEDMAEEEDDGQNILKKQLNEKSIKRQQFIQTVKDMMMNIIENDQIFQETLDNAIDDIGIQFTQNKMPPVENIMKKKKNSEKTQLELEEMGDFLEELEIRLVSKDIGRLISQPAEEEEQQQARQICEENGEEFEPLEDIVFHHCGLNNTVRVKDQLLNENSAPQIFPVEAAGALEQLFNAYPNYVAIMDLELENEQDKATVAETLYKNGLVTFRKIQPI</sequence>
<evidence type="ECO:0000256" key="3">
    <source>
        <dbReference type="ARBA" id="ARBA00022491"/>
    </source>
</evidence>
<dbReference type="GO" id="GO:0005506">
    <property type="term" value="F:iron ion binding"/>
    <property type="evidence" value="ECO:0007669"/>
    <property type="project" value="UniProtKB-UniRule"/>
</dbReference>
<dbReference type="PANTHER" id="PTHR13096:SF8">
    <property type="entry name" value="RIBOSOMAL OXYGENASE 1"/>
    <property type="match status" value="1"/>
</dbReference>
<evidence type="ECO:0000256" key="13">
    <source>
        <dbReference type="SAM" id="MobiDB-lite"/>
    </source>
</evidence>
<comment type="caution">
    <text evidence="16">The sequence shown here is derived from an EMBL/GenBank/DDBJ whole genome shotgun (WGS) entry which is preliminary data.</text>
</comment>
<evidence type="ECO:0000256" key="1">
    <source>
        <dbReference type="ARBA" id="ARBA00004123"/>
    </source>
</evidence>
<protein>
    <recommendedName>
        <fullName evidence="12">Bifunctional lysine-specific demethylase and histidyl-hydroxylase</fullName>
        <ecNumber evidence="12">1.14.11.-</ecNumber>
    </recommendedName>
</protein>
<dbReference type="GO" id="GO:0051864">
    <property type="term" value="F:histone H3K36 demethylase activity"/>
    <property type="evidence" value="ECO:0007669"/>
    <property type="project" value="TreeGrafter"/>
</dbReference>
<dbReference type="Pfam" id="PF08007">
    <property type="entry name" value="JmjC_2"/>
    <property type="match status" value="1"/>
</dbReference>
<keyword evidence="7 12" id="KW-0560">Oxidoreductase</keyword>
<keyword evidence="9 12" id="KW-0805">Transcription regulation</keyword>
<evidence type="ECO:0000313" key="17">
    <source>
        <dbReference type="Proteomes" id="UP000054937"/>
    </source>
</evidence>
<evidence type="ECO:0000259" key="14">
    <source>
        <dbReference type="Pfam" id="PF08007"/>
    </source>
</evidence>
<name>A0A0V0QSA2_PSEPJ</name>
<proteinExistence type="inferred from homology"/>
<feature type="domain" description="JmjC" evidence="14">
    <location>
        <begin position="152"/>
        <end position="266"/>
    </location>
</feature>
<dbReference type="InterPro" id="IPR049043">
    <property type="entry name" value="WHD_RIOX1"/>
</dbReference>
<comment type="cofactor">
    <cofactor evidence="12">
        <name>Fe(2+)</name>
        <dbReference type="ChEBI" id="CHEBI:29033"/>
    </cofactor>
    <text evidence="12">Binds 1 Fe(2+) ion per subunit.</text>
</comment>
<evidence type="ECO:0000256" key="5">
    <source>
        <dbReference type="ARBA" id="ARBA00022853"/>
    </source>
</evidence>
<keyword evidence="17" id="KW-1185">Reference proteome</keyword>
<evidence type="ECO:0000256" key="10">
    <source>
        <dbReference type="ARBA" id="ARBA00023163"/>
    </source>
</evidence>
<evidence type="ECO:0000256" key="9">
    <source>
        <dbReference type="ARBA" id="ARBA00023015"/>
    </source>
</evidence>
<keyword evidence="10 12" id="KW-0804">Transcription</keyword>
<feature type="domain" description="RIOX1/NO66-like C-terminal winged helix" evidence="15">
    <location>
        <begin position="503"/>
        <end position="547"/>
    </location>
</feature>
<dbReference type="Gene3D" id="2.60.120.650">
    <property type="entry name" value="Cupin"/>
    <property type="match status" value="1"/>
</dbReference>
<evidence type="ECO:0000256" key="11">
    <source>
        <dbReference type="ARBA" id="ARBA00023242"/>
    </source>
</evidence>
<feature type="region of interest" description="Disordered" evidence="13">
    <location>
        <begin position="1"/>
        <end position="45"/>
    </location>
</feature>
<dbReference type="OrthoDB" id="425950at2759"/>